<dbReference type="PANTHER" id="PTHR24559:SF435">
    <property type="entry name" value="RIBONUCLEASE H"/>
    <property type="match status" value="1"/>
</dbReference>
<protein>
    <recommendedName>
        <fullName evidence="3">Reverse transcriptase/retrotransposon-derived protein RNase H-like domain-containing protein</fullName>
    </recommendedName>
</protein>
<dbReference type="EMBL" id="CACVKT020005969">
    <property type="protein sequence ID" value="CAC5398947.1"/>
    <property type="molecule type" value="Genomic_DNA"/>
</dbReference>
<sequence length="180" mass="20244">MFDKSSSNLSESQVDNLKQVLVRHKGTFSKSKDDLGKATAIRHKINTGTAPLVKLLPVDCLFIREEADKEVKRLLDCGIVEPSKSPWSTSLVLVKKKDSSTRICTYLGILNSNTIEDSYQLPRIDDSRDTLRGSKWFSVLDLSSGYIVEMDPQGKEKKLLSQLLKVVSISISWPWVYVLV</sequence>
<proteinExistence type="predicted"/>
<keyword evidence="2" id="KW-1185">Reference proteome</keyword>
<dbReference type="SUPFAM" id="SSF56672">
    <property type="entry name" value="DNA/RNA polymerases"/>
    <property type="match status" value="1"/>
</dbReference>
<dbReference type="InterPro" id="IPR043128">
    <property type="entry name" value="Rev_trsase/Diguanyl_cyclase"/>
</dbReference>
<evidence type="ECO:0000313" key="2">
    <source>
        <dbReference type="Proteomes" id="UP000507470"/>
    </source>
</evidence>
<dbReference type="PANTHER" id="PTHR24559">
    <property type="entry name" value="TRANSPOSON TY3-I GAG-POL POLYPROTEIN"/>
    <property type="match status" value="1"/>
</dbReference>
<reference evidence="1 2" key="1">
    <citation type="submission" date="2020-06" db="EMBL/GenBank/DDBJ databases">
        <authorList>
            <person name="Li R."/>
            <person name="Bekaert M."/>
        </authorList>
    </citation>
    <scope>NUCLEOTIDE SEQUENCE [LARGE SCALE GENOMIC DNA]</scope>
    <source>
        <strain evidence="2">wild</strain>
    </source>
</reference>
<name>A0A6J8CU63_MYTCO</name>
<dbReference type="InterPro" id="IPR053134">
    <property type="entry name" value="RNA-dir_DNA_polymerase"/>
</dbReference>
<gene>
    <name evidence="1" type="ORF">MCOR_33262</name>
</gene>
<dbReference type="InterPro" id="IPR043502">
    <property type="entry name" value="DNA/RNA_pol_sf"/>
</dbReference>
<accession>A0A6J8CU63</accession>
<dbReference type="Gene3D" id="3.10.10.10">
    <property type="entry name" value="HIV Type 1 Reverse Transcriptase, subunit A, domain 1"/>
    <property type="match status" value="1"/>
</dbReference>
<dbReference type="Gene3D" id="3.30.70.270">
    <property type="match status" value="1"/>
</dbReference>
<evidence type="ECO:0000313" key="1">
    <source>
        <dbReference type="EMBL" id="CAC5398947.1"/>
    </source>
</evidence>
<organism evidence="1 2">
    <name type="scientific">Mytilus coruscus</name>
    <name type="common">Sea mussel</name>
    <dbReference type="NCBI Taxonomy" id="42192"/>
    <lineage>
        <taxon>Eukaryota</taxon>
        <taxon>Metazoa</taxon>
        <taxon>Spiralia</taxon>
        <taxon>Lophotrochozoa</taxon>
        <taxon>Mollusca</taxon>
        <taxon>Bivalvia</taxon>
        <taxon>Autobranchia</taxon>
        <taxon>Pteriomorphia</taxon>
        <taxon>Mytilida</taxon>
        <taxon>Mytiloidea</taxon>
        <taxon>Mytilidae</taxon>
        <taxon>Mytilinae</taxon>
        <taxon>Mytilus</taxon>
    </lineage>
</organism>
<dbReference type="OrthoDB" id="6139006at2759"/>
<dbReference type="AlphaFoldDB" id="A0A6J8CU63"/>
<evidence type="ECO:0008006" key="3">
    <source>
        <dbReference type="Google" id="ProtNLM"/>
    </source>
</evidence>
<dbReference type="Proteomes" id="UP000507470">
    <property type="component" value="Unassembled WGS sequence"/>
</dbReference>